<dbReference type="Gene3D" id="1.10.287.130">
    <property type="match status" value="1"/>
</dbReference>
<feature type="region of interest" description="Disordered" evidence="9">
    <location>
        <begin position="432"/>
        <end position="472"/>
    </location>
</feature>
<feature type="transmembrane region" description="Helical" evidence="10">
    <location>
        <begin position="161"/>
        <end position="180"/>
    </location>
</feature>
<reference evidence="12 13" key="1">
    <citation type="submission" date="2006-06" db="EMBL/GenBank/DDBJ databases">
        <authorList>
            <person name="Moran M.A."/>
            <person name="Ferriera S."/>
            <person name="Johnson J."/>
            <person name="Kravitz S."/>
            <person name="Beeson K."/>
            <person name="Sutton G."/>
            <person name="Rogers Y.-H."/>
            <person name="Friedman R."/>
            <person name="Frazier M."/>
            <person name="Venter J.C."/>
        </authorList>
    </citation>
    <scope>NUCLEOTIDE SEQUENCE [LARGE SCALE GENOMIC DNA]</scope>
    <source>
        <strain evidence="12 13">E-37</strain>
    </source>
</reference>
<dbReference type="InterPro" id="IPR005467">
    <property type="entry name" value="His_kinase_dom"/>
</dbReference>
<feature type="compositionally biased region" description="Basic and acidic residues" evidence="9">
    <location>
        <begin position="441"/>
        <end position="456"/>
    </location>
</feature>
<dbReference type="OrthoDB" id="9796100at2"/>
<dbReference type="InterPro" id="IPR004358">
    <property type="entry name" value="Sig_transdc_His_kin-like_C"/>
</dbReference>
<dbReference type="Pfam" id="PF02518">
    <property type="entry name" value="HATPase_c"/>
    <property type="match status" value="1"/>
</dbReference>
<feature type="transmembrane region" description="Helical" evidence="10">
    <location>
        <begin position="78"/>
        <end position="100"/>
    </location>
</feature>
<evidence type="ECO:0000256" key="10">
    <source>
        <dbReference type="SAM" id="Phobius"/>
    </source>
</evidence>
<name>A3JYS9_SAGS3</name>
<evidence type="ECO:0000256" key="3">
    <source>
        <dbReference type="ARBA" id="ARBA00022553"/>
    </source>
</evidence>
<dbReference type="SMART" id="SM00387">
    <property type="entry name" value="HATPase_c"/>
    <property type="match status" value="1"/>
</dbReference>
<dbReference type="AlphaFoldDB" id="A3JYS9"/>
<evidence type="ECO:0000256" key="8">
    <source>
        <dbReference type="ARBA" id="ARBA00023012"/>
    </source>
</evidence>
<keyword evidence="8" id="KW-0902">Two-component regulatory system</keyword>
<dbReference type="InterPro" id="IPR003661">
    <property type="entry name" value="HisK_dim/P_dom"/>
</dbReference>
<comment type="catalytic activity">
    <reaction evidence="1">
        <text>ATP + protein L-histidine = ADP + protein N-phospho-L-histidine.</text>
        <dbReference type="EC" id="2.7.13.3"/>
    </reaction>
</comment>
<proteinExistence type="predicted"/>
<keyword evidence="7" id="KW-0067">ATP-binding</keyword>
<keyword evidence="10" id="KW-0812">Transmembrane</keyword>
<keyword evidence="5" id="KW-0547">Nucleotide-binding</keyword>
<feature type="transmembrane region" description="Helical" evidence="10">
    <location>
        <begin position="130"/>
        <end position="155"/>
    </location>
</feature>
<dbReference type="SUPFAM" id="SSF47384">
    <property type="entry name" value="Homodimeric domain of signal transducing histidine kinase"/>
    <property type="match status" value="1"/>
</dbReference>
<dbReference type="SMART" id="SM00388">
    <property type="entry name" value="HisKA"/>
    <property type="match status" value="1"/>
</dbReference>
<dbReference type="PANTHER" id="PTHR43065">
    <property type="entry name" value="SENSOR HISTIDINE KINASE"/>
    <property type="match status" value="1"/>
</dbReference>
<dbReference type="Proteomes" id="UP000005713">
    <property type="component" value="Unassembled WGS sequence"/>
</dbReference>
<dbReference type="eggNOG" id="COG4191">
    <property type="taxonomic scope" value="Bacteria"/>
</dbReference>
<feature type="transmembrane region" description="Helical" evidence="10">
    <location>
        <begin position="106"/>
        <end position="123"/>
    </location>
</feature>
<dbReference type="PROSITE" id="PS50109">
    <property type="entry name" value="HIS_KIN"/>
    <property type="match status" value="1"/>
</dbReference>
<evidence type="ECO:0000313" key="12">
    <source>
        <dbReference type="EMBL" id="EBA09632.1"/>
    </source>
</evidence>
<dbReference type="PRINTS" id="PR00344">
    <property type="entry name" value="BCTRLSENSOR"/>
</dbReference>
<dbReference type="RefSeq" id="WP_005855739.1">
    <property type="nucleotide sequence ID" value="NZ_AAYA01000002.1"/>
</dbReference>
<feature type="transmembrane region" description="Helical" evidence="10">
    <location>
        <begin position="47"/>
        <end position="66"/>
    </location>
</feature>
<keyword evidence="6 12" id="KW-0418">Kinase</keyword>
<dbReference type="GO" id="GO:0000155">
    <property type="term" value="F:phosphorelay sensor kinase activity"/>
    <property type="evidence" value="ECO:0007669"/>
    <property type="project" value="InterPro"/>
</dbReference>
<dbReference type="CDD" id="cd00082">
    <property type="entry name" value="HisKA"/>
    <property type="match status" value="1"/>
</dbReference>
<gene>
    <name evidence="12" type="ORF">SSE37_07488</name>
</gene>
<dbReference type="InterPro" id="IPR036097">
    <property type="entry name" value="HisK_dim/P_sf"/>
</dbReference>
<evidence type="ECO:0000259" key="11">
    <source>
        <dbReference type="PROSITE" id="PS50109"/>
    </source>
</evidence>
<dbReference type="Pfam" id="PF00512">
    <property type="entry name" value="HisKA"/>
    <property type="match status" value="1"/>
</dbReference>
<dbReference type="Gene3D" id="3.30.565.10">
    <property type="entry name" value="Histidine kinase-like ATPase, C-terminal domain"/>
    <property type="match status" value="1"/>
</dbReference>
<protein>
    <recommendedName>
        <fullName evidence="2">histidine kinase</fullName>
        <ecNumber evidence="2">2.7.13.3</ecNumber>
    </recommendedName>
</protein>
<keyword evidence="3" id="KW-0597">Phosphoprotein</keyword>
<keyword evidence="13" id="KW-1185">Reference proteome</keyword>
<organism evidence="12 13">
    <name type="scientific">Sagittula stellata (strain ATCC 700073 / DSM 11524 / E-37)</name>
    <dbReference type="NCBI Taxonomy" id="388399"/>
    <lineage>
        <taxon>Bacteria</taxon>
        <taxon>Pseudomonadati</taxon>
        <taxon>Pseudomonadota</taxon>
        <taxon>Alphaproteobacteria</taxon>
        <taxon>Rhodobacterales</taxon>
        <taxon>Roseobacteraceae</taxon>
        <taxon>Sagittula</taxon>
    </lineage>
</organism>
<dbReference type="GO" id="GO:0005524">
    <property type="term" value="F:ATP binding"/>
    <property type="evidence" value="ECO:0007669"/>
    <property type="project" value="UniProtKB-KW"/>
</dbReference>
<dbReference type="EMBL" id="AAYA01000002">
    <property type="protein sequence ID" value="EBA09632.1"/>
    <property type="molecule type" value="Genomic_DNA"/>
</dbReference>
<evidence type="ECO:0000313" key="13">
    <source>
        <dbReference type="Proteomes" id="UP000005713"/>
    </source>
</evidence>
<sequence length="472" mass="51177">MSSAAYKERLEEIRRAEHRSRSDTLLRILLVGIGATAYYIARPDHLVIFWFLAHTGSELTIMALLARRHMRTPVFDIAIVLAAYAASGLIFLSLPIWILASSPGTGMDFAAAATLTGYTIYLLHRRQRDFAIIAVDVCLLLTIFGAAAAIVLPMTRSWQEGALVIVADAALTTYVIVSLLTDARRQTQFREAQQKYANAQKARALNQFVGGVAHDFNNQLTVILGHLELFELLDTPEDRMAALDLSRKAARRAALTVQQLLAASGRTRLTPMALSVGGFLDRLEDLLSDLLDPGMQITLAPPAEPLTAYVDADMLETCLVQLCLNAQDALLGKGDIRIWVETQDTLPDPAQKTECPPPYTVFFVEDNGPGVPREALAMLTEPFYTTKAKSEASGLGLSAVSGFARQSGGLIQINRAPLGGLRVALVLPASPWSPPPSGTAVRKDKPQASTIQDEHTTPGSGPPIRKPLAKVH</sequence>
<evidence type="ECO:0000256" key="2">
    <source>
        <dbReference type="ARBA" id="ARBA00012438"/>
    </source>
</evidence>
<evidence type="ECO:0000256" key="5">
    <source>
        <dbReference type="ARBA" id="ARBA00022741"/>
    </source>
</evidence>
<keyword evidence="10" id="KW-0472">Membrane</keyword>
<evidence type="ECO:0000256" key="7">
    <source>
        <dbReference type="ARBA" id="ARBA00022840"/>
    </source>
</evidence>
<keyword evidence="10" id="KW-1133">Transmembrane helix</keyword>
<evidence type="ECO:0000256" key="6">
    <source>
        <dbReference type="ARBA" id="ARBA00022777"/>
    </source>
</evidence>
<dbReference type="PANTHER" id="PTHR43065:SF46">
    <property type="entry name" value="C4-DICARBOXYLATE TRANSPORT SENSOR PROTEIN DCTB"/>
    <property type="match status" value="1"/>
</dbReference>
<feature type="domain" description="Histidine kinase" evidence="11">
    <location>
        <begin position="211"/>
        <end position="431"/>
    </location>
</feature>
<comment type="caution">
    <text evidence="12">The sequence shown here is derived from an EMBL/GenBank/DDBJ whole genome shotgun (WGS) entry which is preliminary data.</text>
</comment>
<evidence type="ECO:0000256" key="9">
    <source>
        <dbReference type="SAM" id="MobiDB-lite"/>
    </source>
</evidence>
<accession>A3JYS9</accession>
<keyword evidence="4" id="KW-0808">Transferase</keyword>
<dbReference type="SUPFAM" id="SSF55874">
    <property type="entry name" value="ATPase domain of HSP90 chaperone/DNA topoisomerase II/histidine kinase"/>
    <property type="match status" value="1"/>
</dbReference>
<dbReference type="EC" id="2.7.13.3" evidence="2"/>
<evidence type="ECO:0000256" key="4">
    <source>
        <dbReference type="ARBA" id="ARBA00022679"/>
    </source>
</evidence>
<dbReference type="InterPro" id="IPR036890">
    <property type="entry name" value="HATPase_C_sf"/>
</dbReference>
<evidence type="ECO:0000256" key="1">
    <source>
        <dbReference type="ARBA" id="ARBA00000085"/>
    </source>
</evidence>
<dbReference type="InterPro" id="IPR003594">
    <property type="entry name" value="HATPase_dom"/>
</dbReference>
<feature type="transmembrane region" description="Helical" evidence="10">
    <location>
        <begin position="24"/>
        <end position="41"/>
    </location>
</feature>